<keyword evidence="7" id="KW-0269">Exonuclease</keyword>
<proteinExistence type="inferred from homology"/>
<dbReference type="STRING" id="78345.BMERY_1289"/>
<keyword evidence="8 15" id="KW-0067">ATP-binding</keyword>
<evidence type="ECO:0000256" key="13">
    <source>
        <dbReference type="ARBA" id="ARBA00034808"/>
    </source>
</evidence>
<dbReference type="GO" id="GO:0005524">
    <property type="term" value="F:ATP binding"/>
    <property type="evidence" value="ECO:0007669"/>
    <property type="project" value="UniProtKB-UniRule"/>
</dbReference>
<evidence type="ECO:0000313" key="19">
    <source>
        <dbReference type="Proteomes" id="UP000029060"/>
    </source>
</evidence>
<dbReference type="Proteomes" id="UP000029060">
    <property type="component" value="Unassembled WGS sequence"/>
</dbReference>
<comment type="catalytic activity">
    <reaction evidence="14">
        <text>ATP + H2O = ADP + phosphate + H(+)</text>
        <dbReference type="Rhea" id="RHEA:13065"/>
        <dbReference type="ChEBI" id="CHEBI:15377"/>
        <dbReference type="ChEBI" id="CHEBI:15378"/>
        <dbReference type="ChEBI" id="CHEBI:30616"/>
        <dbReference type="ChEBI" id="CHEBI:43474"/>
        <dbReference type="ChEBI" id="CHEBI:456216"/>
        <dbReference type="EC" id="5.6.2.4"/>
    </reaction>
</comment>
<evidence type="ECO:0000256" key="15">
    <source>
        <dbReference type="PROSITE-ProRule" id="PRU00560"/>
    </source>
</evidence>
<keyword evidence="9" id="KW-0238">DNA-binding</keyword>
<evidence type="ECO:0000256" key="1">
    <source>
        <dbReference type="ARBA" id="ARBA00009922"/>
    </source>
</evidence>
<evidence type="ECO:0000256" key="10">
    <source>
        <dbReference type="ARBA" id="ARBA00023204"/>
    </source>
</evidence>
<dbReference type="GO" id="GO:0043138">
    <property type="term" value="F:3'-5' DNA helicase activity"/>
    <property type="evidence" value="ECO:0007669"/>
    <property type="project" value="UniProtKB-EC"/>
</dbReference>
<evidence type="ECO:0000256" key="14">
    <source>
        <dbReference type="ARBA" id="ARBA00048988"/>
    </source>
</evidence>
<dbReference type="GO" id="GO:0016887">
    <property type="term" value="F:ATP hydrolysis activity"/>
    <property type="evidence" value="ECO:0007669"/>
    <property type="project" value="RHEA"/>
</dbReference>
<keyword evidence="5 15" id="KW-0378">Hydrolase</keyword>
<dbReference type="SUPFAM" id="SSF52540">
    <property type="entry name" value="P-loop containing nucleoside triphosphate hydrolases"/>
    <property type="match status" value="1"/>
</dbReference>
<accession>A0A087BJ54</accession>
<dbReference type="PANTHER" id="PTHR11070">
    <property type="entry name" value="UVRD / RECB / PCRA DNA HELICASE FAMILY MEMBER"/>
    <property type="match status" value="1"/>
</dbReference>
<comment type="caution">
    <text evidence="18">The sequence shown here is derived from an EMBL/GenBank/DDBJ whole genome shotgun (WGS) entry which is preliminary data.</text>
</comment>
<dbReference type="PANTHER" id="PTHR11070:SF55">
    <property type="entry name" value="DNA 3'-5' HELICASE"/>
    <property type="match status" value="1"/>
</dbReference>
<dbReference type="InterPro" id="IPR000212">
    <property type="entry name" value="DNA_helicase_UvrD/REP"/>
</dbReference>
<keyword evidence="11" id="KW-0413">Isomerase</keyword>
<evidence type="ECO:0000256" key="8">
    <source>
        <dbReference type="ARBA" id="ARBA00022840"/>
    </source>
</evidence>
<keyword evidence="3 15" id="KW-0547">Nucleotide-binding</keyword>
<dbReference type="GO" id="GO:0003677">
    <property type="term" value="F:DNA binding"/>
    <property type="evidence" value="ECO:0007669"/>
    <property type="project" value="UniProtKB-KW"/>
</dbReference>
<dbReference type="RefSeq" id="WP_033522240.1">
    <property type="nucleotide sequence ID" value="NZ_CADAXU010000002.1"/>
</dbReference>
<evidence type="ECO:0000259" key="16">
    <source>
        <dbReference type="PROSITE" id="PS51198"/>
    </source>
</evidence>
<dbReference type="GO" id="GO:0033202">
    <property type="term" value="C:DNA helicase complex"/>
    <property type="evidence" value="ECO:0007669"/>
    <property type="project" value="TreeGrafter"/>
</dbReference>
<evidence type="ECO:0000256" key="2">
    <source>
        <dbReference type="ARBA" id="ARBA00022722"/>
    </source>
</evidence>
<name>A0A087BJ54_9BIFI</name>
<feature type="domain" description="UvrD-like helicase C-terminal" evidence="17">
    <location>
        <begin position="373"/>
        <end position="723"/>
    </location>
</feature>
<evidence type="ECO:0000256" key="6">
    <source>
        <dbReference type="ARBA" id="ARBA00022806"/>
    </source>
</evidence>
<dbReference type="Gene3D" id="1.10.10.160">
    <property type="match status" value="1"/>
</dbReference>
<evidence type="ECO:0000256" key="11">
    <source>
        <dbReference type="ARBA" id="ARBA00023235"/>
    </source>
</evidence>
<keyword evidence="2" id="KW-0540">Nuclease</keyword>
<feature type="domain" description="UvrD-like helicase ATP-binding" evidence="16">
    <location>
        <begin position="5"/>
        <end position="372"/>
    </location>
</feature>
<dbReference type="PROSITE" id="PS51217">
    <property type="entry name" value="UVRD_HELICASE_CTER"/>
    <property type="match status" value="1"/>
</dbReference>
<dbReference type="eggNOG" id="COG2887">
    <property type="taxonomic scope" value="Bacteria"/>
</dbReference>
<dbReference type="InterPro" id="IPR027417">
    <property type="entry name" value="P-loop_NTPase"/>
</dbReference>
<comment type="catalytic activity">
    <reaction evidence="12">
        <text>Couples ATP hydrolysis with the unwinding of duplex DNA by translocating in the 3'-5' direction.</text>
        <dbReference type="EC" id="5.6.2.4"/>
    </reaction>
</comment>
<evidence type="ECO:0000259" key="17">
    <source>
        <dbReference type="PROSITE" id="PS51217"/>
    </source>
</evidence>
<dbReference type="eggNOG" id="COG0210">
    <property type="taxonomic scope" value="Bacteria"/>
</dbReference>
<dbReference type="OrthoDB" id="4812256at2"/>
<evidence type="ECO:0000256" key="4">
    <source>
        <dbReference type="ARBA" id="ARBA00022763"/>
    </source>
</evidence>
<gene>
    <name evidence="18" type="ORF">BMERY_1289</name>
</gene>
<dbReference type="InterPro" id="IPR013986">
    <property type="entry name" value="DExx_box_DNA_helicase_dom_sf"/>
</dbReference>
<dbReference type="Gene3D" id="1.10.486.10">
    <property type="entry name" value="PCRA, domain 4"/>
    <property type="match status" value="1"/>
</dbReference>
<dbReference type="GO" id="GO:0005829">
    <property type="term" value="C:cytosol"/>
    <property type="evidence" value="ECO:0007669"/>
    <property type="project" value="TreeGrafter"/>
</dbReference>
<dbReference type="PROSITE" id="PS51198">
    <property type="entry name" value="UVRD_HELICASE_ATP_BIND"/>
    <property type="match status" value="1"/>
</dbReference>
<keyword evidence="6 15" id="KW-0347">Helicase</keyword>
<evidence type="ECO:0000313" key="18">
    <source>
        <dbReference type="EMBL" id="KFI71054.1"/>
    </source>
</evidence>
<dbReference type="Gene3D" id="3.90.320.10">
    <property type="match status" value="1"/>
</dbReference>
<reference evidence="18 19" key="1">
    <citation type="submission" date="2014-03" db="EMBL/GenBank/DDBJ databases">
        <title>Genomics of Bifidobacteria.</title>
        <authorList>
            <person name="Ventura M."/>
            <person name="Milani C."/>
            <person name="Lugli G.A."/>
        </authorList>
    </citation>
    <scope>NUCLEOTIDE SEQUENCE [LARGE SCALE GENOMIC DNA]</scope>
    <source>
        <strain evidence="18 19">LMG 11341</strain>
    </source>
</reference>
<dbReference type="GO" id="GO:0000725">
    <property type="term" value="P:recombinational repair"/>
    <property type="evidence" value="ECO:0007669"/>
    <property type="project" value="TreeGrafter"/>
</dbReference>
<keyword evidence="4" id="KW-0227">DNA damage</keyword>
<dbReference type="InterPro" id="IPR038726">
    <property type="entry name" value="PDDEXK_AddAB-type"/>
</dbReference>
<dbReference type="InterPro" id="IPR011604">
    <property type="entry name" value="PDDEXK-like_dom_sf"/>
</dbReference>
<evidence type="ECO:0000256" key="12">
    <source>
        <dbReference type="ARBA" id="ARBA00034617"/>
    </source>
</evidence>
<dbReference type="EC" id="5.6.2.4" evidence="13"/>
<sequence length="1288" mass="140707">MSTFTDSPEQAKVINAPVGSDVLVVAGAGSGKTYTMTRRIVSLIEHGVAPERILGLTFTRKAAGELLSRVSAAVLADDEHDQDRMFLKPAVFTYDAFFQSIVRQYGLLVGFDQNTQPLSEAGALQLAANTVERHMDMLQGKGLGSFSQVTAHVRALSDAIASSMIGGDVADMPSAIAKVRAWDDAFVKQVRSVIEGEDIPEQAVKLKRQKRLKKDTDESWAQKVASYQRDAHAACVYTCASLVQTAEQRNVMLDLVEAYAAEKRRMNMAEFSDFTIAAYQLVTRFPSIGARYRKRFSHVLLDEYQDTSTTQAALIATLFRGEGTAVSAVGDPFQSIYAWRGASPGAFRMFQRDFHLPAERKPYSLSVTRRNARLVLEAANNLTMPLRGTPSRPSSSPMREVDVNELAPLDNAPSGTVGVLGYETLGQEIDGVVRFCHEAIARNTHAGQSGEHKGSVAVLFRSKAKMPLFQQALEQSGLSAVAVGYSAMLERPEVRDILSLLRVACDHSDSASLMRLLATPRFGLGATALAALAGIANTLNLESQYRALVMAGLVPADAPRGQWDALVREHRDSVINSVFVADLLLRDDLPEQLERCSRIDEHDARTIIRAGAVLRTVCDAIGRPLSDVVRTATQELELDVDAVVAQALHGDGTVNPTVARIPVEAIIDLVDTYLSEIAAGQAPTLRGFMAWTDTLRTIEDETSTLNADSGADVELMTIHQSKGLEWDAVAVVELGEGVFPSKQGDSLAVKVDERHPGGWHDGVWEAPEYCETATSWLTTIDTVPVPVRADAGILPRFPHDAPGEADPIESLELLDAAETIDDEVFGTLRAFDDEIGAMDPDSLYLTQVEEYGRRYHCDERRLAYVALTRARRDLLLTYCQTGEEGRDPRVLGAKTRKSKPSVFWQEVHDSLRIHNDIAAAPSNLPEGADEQIALPEGYFVGDHAREYEDMVVGAAWLEEPETHDAQTSLPWPARLSREVGDSLLQSAKQVRQAMTGADADDAASNAISGADCHNPENNGQSLYDKARMLVADEDLMTGMLDGDALDAAVRRKAQRVMAASRQSVTGLQALAGGLSGRDETRFWRGIIRPIPSVASPAASAGTRFHAWAERFMNAMHPEESGESRSGMLQELDKAIQACQGGDADSSVLEWERRLASSAWAQRVPVWAERQIVVSIGDLNGQVVNGKLDAVFFGGLDPQDRTKRFTIVDWKTGHRPTSSEDTARKLLQLDMYRLLLAEIENIPLEAIDATLYYVSEADESLRELHAEMKPRNAIIAELGAGIPQVSDDD</sequence>
<dbReference type="GO" id="GO:0004527">
    <property type="term" value="F:exonuclease activity"/>
    <property type="evidence" value="ECO:0007669"/>
    <property type="project" value="UniProtKB-KW"/>
</dbReference>
<evidence type="ECO:0000256" key="5">
    <source>
        <dbReference type="ARBA" id="ARBA00022801"/>
    </source>
</evidence>
<comment type="similarity">
    <text evidence="1">Belongs to the helicase family. UvrD subfamily.</text>
</comment>
<evidence type="ECO:0000256" key="3">
    <source>
        <dbReference type="ARBA" id="ARBA00022741"/>
    </source>
</evidence>
<dbReference type="InterPro" id="IPR014016">
    <property type="entry name" value="UvrD-like_ATP-bd"/>
</dbReference>
<evidence type="ECO:0000256" key="9">
    <source>
        <dbReference type="ARBA" id="ARBA00023125"/>
    </source>
</evidence>
<keyword evidence="10" id="KW-0234">DNA repair</keyword>
<dbReference type="Gene3D" id="3.40.50.300">
    <property type="entry name" value="P-loop containing nucleotide triphosphate hydrolases"/>
    <property type="match status" value="4"/>
</dbReference>
<organism evidence="18 19">
    <name type="scientific">Bifidobacterium merycicum</name>
    <dbReference type="NCBI Taxonomy" id="78345"/>
    <lineage>
        <taxon>Bacteria</taxon>
        <taxon>Bacillati</taxon>
        <taxon>Actinomycetota</taxon>
        <taxon>Actinomycetes</taxon>
        <taxon>Bifidobacteriales</taxon>
        <taxon>Bifidobacteriaceae</taxon>
        <taxon>Bifidobacterium</taxon>
    </lineage>
</organism>
<evidence type="ECO:0000256" key="7">
    <source>
        <dbReference type="ARBA" id="ARBA00022839"/>
    </source>
</evidence>
<dbReference type="CDD" id="cd17932">
    <property type="entry name" value="DEXQc_UvrD"/>
    <property type="match status" value="1"/>
</dbReference>
<dbReference type="InterPro" id="IPR014017">
    <property type="entry name" value="DNA_helicase_UvrD-like_C"/>
</dbReference>
<dbReference type="Pfam" id="PF13361">
    <property type="entry name" value="UvrD_C"/>
    <property type="match status" value="2"/>
</dbReference>
<feature type="binding site" evidence="15">
    <location>
        <begin position="26"/>
        <end position="33"/>
    </location>
    <ligand>
        <name>ATP</name>
        <dbReference type="ChEBI" id="CHEBI:30616"/>
    </ligand>
</feature>
<dbReference type="Pfam" id="PF12705">
    <property type="entry name" value="PDDEXK_1"/>
    <property type="match status" value="1"/>
</dbReference>
<keyword evidence="19" id="KW-1185">Reference proteome</keyword>
<dbReference type="EMBL" id="JGZC01000004">
    <property type="protein sequence ID" value="KFI71054.1"/>
    <property type="molecule type" value="Genomic_DNA"/>
</dbReference>
<dbReference type="Pfam" id="PF00580">
    <property type="entry name" value="UvrD-helicase"/>
    <property type="match status" value="1"/>
</dbReference>
<protein>
    <recommendedName>
        <fullName evidence="13">DNA 3'-5' helicase</fullName>
        <ecNumber evidence="13">5.6.2.4</ecNumber>
    </recommendedName>
</protein>